<protein>
    <submittedName>
        <fullName evidence="2">DUF4339 domain-containing protein</fullName>
    </submittedName>
</protein>
<comment type="caution">
    <text evidence="2">The sequence shown here is derived from an EMBL/GenBank/DDBJ whole genome shotgun (WGS) entry which is preliminary data.</text>
</comment>
<name>A0ABU5VR83_9BACT</name>
<evidence type="ECO:0000313" key="3">
    <source>
        <dbReference type="Proteomes" id="UP001302274"/>
    </source>
</evidence>
<evidence type="ECO:0000313" key="2">
    <source>
        <dbReference type="EMBL" id="MEA9355554.1"/>
    </source>
</evidence>
<dbReference type="Pfam" id="PF14237">
    <property type="entry name" value="GYF_2"/>
    <property type="match status" value="2"/>
</dbReference>
<evidence type="ECO:0000259" key="1">
    <source>
        <dbReference type="Pfam" id="PF14237"/>
    </source>
</evidence>
<proteinExistence type="predicted"/>
<sequence>METNMVNWYYVIGSERVGPVSVSALKVLFSTGEINNDTYIWKKGFANWERLKDVSELKLDEMEIEGAPVAAPTSAPEVAPAPARKLDLVAEDKLELKAPVKKEVTREIKIDQLKKEEKTSPEVHFSFNWHTVKEQEELFFLKIGKDRKHAADDIYGPYSLVELKEALEEKRVNLHTLVFSPGMSSWTKLQDTPVNPDYTGIALSSVSLTEIPLMLVFDSFPQPLTTLVKKAGVRGGLLLGSGPFIEFQNKTVLASLYVGSEMKVKNVQVVVQSYDKKDQSIECLFVDLTTDARKIMLNHAV</sequence>
<dbReference type="EMBL" id="JAYGJQ010000001">
    <property type="protein sequence ID" value="MEA9355554.1"/>
    <property type="molecule type" value="Genomic_DNA"/>
</dbReference>
<organism evidence="2 3">
    <name type="scientific">Bacteriovorax antarcticus</name>
    <dbReference type="NCBI Taxonomy" id="3088717"/>
    <lineage>
        <taxon>Bacteria</taxon>
        <taxon>Pseudomonadati</taxon>
        <taxon>Bdellovibrionota</taxon>
        <taxon>Bacteriovoracia</taxon>
        <taxon>Bacteriovoracales</taxon>
        <taxon>Bacteriovoracaceae</taxon>
        <taxon>Bacteriovorax</taxon>
    </lineage>
</organism>
<gene>
    <name evidence="2" type="ORF">SHI21_05060</name>
</gene>
<feature type="domain" description="GYF" evidence="1">
    <location>
        <begin position="154"/>
        <end position="193"/>
    </location>
</feature>
<dbReference type="RefSeq" id="WP_323575127.1">
    <property type="nucleotide sequence ID" value="NZ_JAYGJQ010000001.1"/>
</dbReference>
<dbReference type="InterPro" id="IPR025640">
    <property type="entry name" value="GYF_2"/>
</dbReference>
<dbReference type="Proteomes" id="UP001302274">
    <property type="component" value="Unassembled WGS sequence"/>
</dbReference>
<feature type="domain" description="GYF" evidence="1">
    <location>
        <begin position="8"/>
        <end position="57"/>
    </location>
</feature>
<accession>A0ABU5VR83</accession>
<keyword evidence="3" id="KW-1185">Reference proteome</keyword>
<reference evidence="2 3" key="1">
    <citation type="submission" date="2023-11" db="EMBL/GenBank/DDBJ databases">
        <title>A Novel Polar Bacteriovorax (B. antarcticus) Isolated from the Biocrust in Antarctica.</title>
        <authorList>
            <person name="Mun W."/>
            <person name="Choi S.Y."/>
            <person name="Mitchell R.J."/>
        </authorList>
    </citation>
    <scope>NUCLEOTIDE SEQUENCE [LARGE SCALE GENOMIC DNA]</scope>
    <source>
        <strain evidence="2 3">PP10</strain>
    </source>
</reference>